<reference evidence="9" key="1">
    <citation type="submission" date="2023-07" db="EMBL/GenBank/DDBJ databases">
        <title>A chromosome-level genome assembly of Lolium multiflorum.</title>
        <authorList>
            <person name="Chen Y."/>
            <person name="Copetti D."/>
            <person name="Kolliker R."/>
            <person name="Studer B."/>
        </authorList>
    </citation>
    <scope>NUCLEOTIDE SEQUENCE</scope>
    <source>
        <strain evidence="9">02402/16</strain>
        <tissue evidence="9">Leaf</tissue>
    </source>
</reference>
<dbReference type="PROSITE" id="PS50966">
    <property type="entry name" value="ZF_SWIM"/>
    <property type="match status" value="1"/>
</dbReference>
<comment type="function">
    <text evidence="6">Putative transcription activator involved in regulating light control of development.</text>
</comment>
<dbReference type="GO" id="GO:0005634">
    <property type="term" value="C:nucleus"/>
    <property type="evidence" value="ECO:0007669"/>
    <property type="project" value="UniProtKB-SubCell"/>
</dbReference>
<comment type="caution">
    <text evidence="9">The sequence shown here is derived from an EMBL/GenBank/DDBJ whole genome shotgun (WGS) entry which is preliminary data.</text>
</comment>
<evidence type="ECO:0000259" key="8">
    <source>
        <dbReference type="PROSITE" id="PS50966"/>
    </source>
</evidence>
<evidence type="ECO:0000256" key="4">
    <source>
        <dbReference type="ARBA" id="ARBA00022833"/>
    </source>
</evidence>
<dbReference type="Pfam" id="PF10551">
    <property type="entry name" value="MULE"/>
    <property type="match status" value="1"/>
</dbReference>
<evidence type="ECO:0000256" key="1">
    <source>
        <dbReference type="ARBA" id="ARBA00005889"/>
    </source>
</evidence>
<dbReference type="InterPro" id="IPR007527">
    <property type="entry name" value="Znf_SWIM"/>
</dbReference>
<protein>
    <recommendedName>
        <fullName evidence="6">Protein FAR1-RELATED SEQUENCE</fullName>
    </recommendedName>
</protein>
<evidence type="ECO:0000256" key="2">
    <source>
        <dbReference type="ARBA" id="ARBA00022723"/>
    </source>
</evidence>
<dbReference type="Proteomes" id="UP001231189">
    <property type="component" value="Unassembled WGS sequence"/>
</dbReference>
<keyword evidence="4 6" id="KW-0862">Zinc</keyword>
<gene>
    <name evidence="9" type="ORF">QYE76_039266</name>
</gene>
<dbReference type="PANTHER" id="PTHR31669:SF296">
    <property type="entry name" value="PROTEIN FAR1-RELATED SEQUENCE"/>
    <property type="match status" value="1"/>
</dbReference>
<dbReference type="Pfam" id="PF04434">
    <property type="entry name" value="SWIM"/>
    <property type="match status" value="1"/>
</dbReference>
<dbReference type="SMART" id="SM00575">
    <property type="entry name" value="ZnF_PMZ"/>
    <property type="match status" value="1"/>
</dbReference>
<keyword evidence="10" id="KW-1185">Reference proteome</keyword>
<keyword evidence="3 5" id="KW-0863">Zinc-finger</keyword>
<feature type="region of interest" description="Disordered" evidence="7">
    <location>
        <begin position="1"/>
        <end position="50"/>
    </location>
</feature>
<evidence type="ECO:0000313" key="10">
    <source>
        <dbReference type="Proteomes" id="UP001231189"/>
    </source>
</evidence>
<keyword evidence="2 6" id="KW-0479">Metal-binding</keyword>
<feature type="region of interest" description="Disordered" evidence="7">
    <location>
        <begin position="143"/>
        <end position="182"/>
    </location>
</feature>
<dbReference type="PANTHER" id="PTHR31669">
    <property type="entry name" value="PROTEIN FAR1-RELATED SEQUENCE 10-RELATED"/>
    <property type="match status" value="1"/>
</dbReference>
<dbReference type="InterPro" id="IPR031052">
    <property type="entry name" value="FHY3/FAR1"/>
</dbReference>
<dbReference type="InterPro" id="IPR018289">
    <property type="entry name" value="MULE_transposase_dom"/>
</dbReference>
<proteinExistence type="inferred from homology"/>
<accession>A0AAD8TAJ3</accession>
<keyword evidence="6" id="KW-0539">Nucleus</keyword>
<dbReference type="GO" id="GO:0006355">
    <property type="term" value="P:regulation of DNA-templated transcription"/>
    <property type="evidence" value="ECO:0007669"/>
    <property type="project" value="UniProtKB-UniRule"/>
</dbReference>
<dbReference type="InterPro" id="IPR006564">
    <property type="entry name" value="Znf_PMZ"/>
</dbReference>
<evidence type="ECO:0000256" key="6">
    <source>
        <dbReference type="RuleBase" id="RU367018"/>
    </source>
</evidence>
<dbReference type="EMBL" id="JAUUTY010000002">
    <property type="protein sequence ID" value="KAK1678418.1"/>
    <property type="molecule type" value="Genomic_DNA"/>
</dbReference>
<feature type="compositionally biased region" description="Polar residues" evidence="7">
    <location>
        <begin position="26"/>
        <end position="41"/>
    </location>
</feature>
<comment type="subcellular location">
    <subcellularLocation>
        <location evidence="6">Nucleus</location>
    </subcellularLocation>
</comment>
<feature type="compositionally biased region" description="Basic and acidic residues" evidence="7">
    <location>
        <begin position="157"/>
        <end position="167"/>
    </location>
</feature>
<evidence type="ECO:0000256" key="7">
    <source>
        <dbReference type="SAM" id="MobiDB-lite"/>
    </source>
</evidence>
<evidence type="ECO:0000256" key="5">
    <source>
        <dbReference type="PROSITE-ProRule" id="PRU00325"/>
    </source>
</evidence>
<dbReference type="AlphaFoldDB" id="A0AAD8TAJ3"/>
<feature type="region of interest" description="Disordered" evidence="7">
    <location>
        <begin position="657"/>
        <end position="722"/>
    </location>
</feature>
<evidence type="ECO:0000313" key="9">
    <source>
        <dbReference type="EMBL" id="KAK1678418.1"/>
    </source>
</evidence>
<organism evidence="9 10">
    <name type="scientific">Lolium multiflorum</name>
    <name type="common">Italian ryegrass</name>
    <name type="synonym">Lolium perenne subsp. multiflorum</name>
    <dbReference type="NCBI Taxonomy" id="4521"/>
    <lineage>
        <taxon>Eukaryota</taxon>
        <taxon>Viridiplantae</taxon>
        <taxon>Streptophyta</taxon>
        <taxon>Embryophyta</taxon>
        <taxon>Tracheophyta</taxon>
        <taxon>Spermatophyta</taxon>
        <taxon>Magnoliopsida</taxon>
        <taxon>Liliopsida</taxon>
        <taxon>Poales</taxon>
        <taxon>Poaceae</taxon>
        <taxon>BOP clade</taxon>
        <taxon>Pooideae</taxon>
        <taxon>Poodae</taxon>
        <taxon>Poeae</taxon>
        <taxon>Poeae Chloroplast Group 2 (Poeae type)</taxon>
        <taxon>Loliodinae</taxon>
        <taxon>Loliinae</taxon>
        <taxon>Lolium</taxon>
    </lineage>
</organism>
<dbReference type="GO" id="GO:0008270">
    <property type="term" value="F:zinc ion binding"/>
    <property type="evidence" value="ECO:0007669"/>
    <property type="project" value="UniProtKB-UniRule"/>
</dbReference>
<name>A0AAD8TAJ3_LOLMU</name>
<feature type="compositionally biased region" description="Polar residues" evidence="7">
    <location>
        <begin position="700"/>
        <end position="722"/>
    </location>
</feature>
<sequence length="752" mass="86729">MFEESPDPIGSEQEVGGGSNDHSNRGPHNNSASHNVGNNSIPTTTMPTESTTYPEFEDGEDDIAGMHEVLSTPTEPFIGMRFDTVEAARVHYNAYGAKLGFSVKSHTSQRNRHTGTLEKLQFVCNKFRKPKADEELQRERMNIIEKVSPVQMDEENSEGHDEDDKAGPSKRSSSRLAVKRKRETIKQTSCRARMFVKLINNKWEEYDISETLDYFKDLKQKDPDFFYDFSLDDESRVEHIFWVDSVARKAYEESYHDCVSFDTTFLTNRFSMPFAPFVGINRHGQSFMLGCGLIRDEKQESFEWLFRTFLKAMHGRQPSNIITDQDWAMRSAMQAIFPETWHRNCRWHIMKKANEKIGSFLGRRPGLAEEFNSCVDESWTVEEFEARWQEMVLKWELAGNETFAWLKKNSHTWVPCYFKDRFFPFLQSTQRSEGFNAVLKRYIHPHNSIKHFVKQYEKIQRKILGVEGNNDYRTEQLEVVPQTTFLIEKHALSVYTRDIYHRFKVEFELISRYNVQVLAPNMYYLVPNSERCYPYGERSYMVNASGENSYNCDCCKFQRDGLLCCHVLKVFTHIGIDRIPERYITRRWTQLAVESVTMPTGPALDELMPEQSRQKLRYANLCTSFVQVAKLGSETEQAAAIARRHIREMKAEFVQLKKVRRKKAKSNTSTNAAQPIVPTSAHQHTSDPNAPHHTPGANAHQHTTSRNTPQPTPRGNNGSSCPAATNSSYCEACSTFGSYYSSSKECSVFAKN</sequence>
<evidence type="ECO:0000256" key="3">
    <source>
        <dbReference type="ARBA" id="ARBA00022771"/>
    </source>
</evidence>
<comment type="similarity">
    <text evidence="1 6">Belongs to the FHY3/FAR1 family.</text>
</comment>
<feature type="domain" description="SWIM-type" evidence="8">
    <location>
        <begin position="540"/>
        <end position="575"/>
    </location>
</feature>